<dbReference type="Pfam" id="PF19335">
    <property type="entry name" value="HMBD"/>
    <property type="match status" value="1"/>
</dbReference>
<dbReference type="Pfam" id="PF25919">
    <property type="entry name" value="BSH_CusB"/>
    <property type="match status" value="1"/>
</dbReference>
<dbReference type="InterPro" id="IPR006143">
    <property type="entry name" value="RND_pump_MFP"/>
</dbReference>
<evidence type="ECO:0000259" key="4">
    <source>
        <dbReference type="Pfam" id="PF19335"/>
    </source>
</evidence>
<evidence type="ECO:0000256" key="3">
    <source>
        <dbReference type="SAM" id="Phobius"/>
    </source>
</evidence>
<evidence type="ECO:0000313" key="8">
    <source>
        <dbReference type="EMBL" id="SPS04604.1"/>
    </source>
</evidence>
<evidence type="ECO:0000259" key="6">
    <source>
        <dbReference type="Pfam" id="PF25954"/>
    </source>
</evidence>
<dbReference type="Pfam" id="PF25954">
    <property type="entry name" value="Beta-barrel_RND_2"/>
    <property type="match status" value="1"/>
</dbReference>
<keyword evidence="3" id="KW-0472">Membrane</keyword>
<dbReference type="InterPro" id="IPR051909">
    <property type="entry name" value="MFP_Cation_Efflux"/>
</dbReference>
<dbReference type="NCBIfam" id="TIGR01730">
    <property type="entry name" value="RND_mfp"/>
    <property type="match status" value="1"/>
</dbReference>
<feature type="domain" description="Heavy metal binding" evidence="4">
    <location>
        <begin position="66"/>
        <end position="91"/>
    </location>
</feature>
<dbReference type="InterPro" id="IPR058792">
    <property type="entry name" value="Beta-barrel_RND_2"/>
</dbReference>
<dbReference type="PANTHER" id="PTHR30097:SF15">
    <property type="entry name" value="CATION EFFLUX SYSTEM PROTEIN CUSB"/>
    <property type="match status" value="1"/>
</dbReference>
<protein>
    <submittedName>
        <fullName evidence="8">Putative Cation efflux system, membrane fusion protein</fullName>
    </submittedName>
</protein>
<feature type="domain" description="CzcB-like C-terminal circularly permuted SH3-like" evidence="7">
    <location>
        <begin position="369"/>
        <end position="421"/>
    </location>
</feature>
<evidence type="ECO:0000256" key="2">
    <source>
        <dbReference type="ARBA" id="ARBA00022448"/>
    </source>
</evidence>
<dbReference type="Gene3D" id="2.40.420.20">
    <property type="match status" value="1"/>
</dbReference>
<keyword evidence="2" id="KW-0813">Transport</keyword>
<organism evidence="8">
    <name type="scientific">Candidatus Nitrotoga fabula</name>
    <dbReference type="NCBI Taxonomy" id="2182327"/>
    <lineage>
        <taxon>Bacteria</taxon>
        <taxon>Pseudomonadati</taxon>
        <taxon>Pseudomonadota</taxon>
        <taxon>Betaproteobacteria</taxon>
        <taxon>Nitrosomonadales</taxon>
        <taxon>Gallionellaceae</taxon>
        <taxon>Candidatus Nitrotoga</taxon>
    </lineage>
</organism>
<comment type="similarity">
    <text evidence="1">Belongs to the membrane fusion protein (MFP) (TC 8.A.1) family.</text>
</comment>
<dbReference type="GO" id="GO:0060003">
    <property type="term" value="P:copper ion export"/>
    <property type="evidence" value="ECO:0007669"/>
    <property type="project" value="TreeGrafter"/>
</dbReference>
<dbReference type="GO" id="GO:0022857">
    <property type="term" value="F:transmembrane transporter activity"/>
    <property type="evidence" value="ECO:0007669"/>
    <property type="project" value="InterPro"/>
</dbReference>
<dbReference type="InterPro" id="IPR058649">
    <property type="entry name" value="CzcB_C"/>
</dbReference>
<dbReference type="GO" id="GO:0016020">
    <property type="term" value="C:membrane"/>
    <property type="evidence" value="ECO:0007669"/>
    <property type="project" value="InterPro"/>
</dbReference>
<sequence length="441" mass="48822">MDQKKSNHKTTKKIAGGVLLLGIVILAVYFLSQRILITWRPTQTEVPGNHTVPVLEIGKSGQEKIWICPMHPEIMQDHPGSCPICGMDLVPSSGASMHDHGVHIDTASIQKLGVRLATIQKIQLSQEIRTYGSVTVSGDSLFNVHAKVDGWIRKLYINSVGQQVQKGQIIYEIYSPDLIAQQKDYLRYMVRRDQTLKTIGDISPLTENPYVMDLLQELSRERTKFLYKDIGIESVHQIESSKQPIEVVKMLAGQAGVVTQINAREGSFVTPADILFTLADVTRVWVDIALYPDQASRVREGDAVTIRSQSGQEFQARINFINPIAENNKISARVTLKNQDRGLRPGSFVDVIIHAEPHEALALPRSSVIHSGSGNWVILSRGNGHFLPVNIETGIESGDWVEVVEGLLEGSEVAVNGQFLLDAAASLHDAAQRMQESHTHQ</sequence>
<dbReference type="GO" id="GO:0046914">
    <property type="term" value="F:transition metal ion binding"/>
    <property type="evidence" value="ECO:0007669"/>
    <property type="project" value="TreeGrafter"/>
</dbReference>
<dbReference type="InterPro" id="IPR045800">
    <property type="entry name" value="HMBD"/>
</dbReference>
<evidence type="ECO:0000259" key="7">
    <source>
        <dbReference type="Pfam" id="PF25975"/>
    </source>
</evidence>
<reference evidence="8" key="1">
    <citation type="submission" date="2018-05" db="EMBL/GenBank/DDBJ databases">
        <authorList>
            <person name="Lanie J.A."/>
            <person name="Ng W.-L."/>
            <person name="Kazmierczak K.M."/>
            <person name="Andrzejewski T.M."/>
            <person name="Davidsen T.M."/>
            <person name="Wayne K.J."/>
            <person name="Tettelin H."/>
            <person name="Glass J.I."/>
            <person name="Rusch D."/>
            <person name="Podicherti R."/>
            <person name="Tsui H.-C.T."/>
            <person name="Winkler M.E."/>
        </authorList>
    </citation>
    <scope>NUCLEOTIDE SEQUENCE</scope>
    <source>
        <strain evidence="8">KNB</strain>
    </source>
</reference>
<evidence type="ECO:0000256" key="1">
    <source>
        <dbReference type="ARBA" id="ARBA00009477"/>
    </source>
</evidence>
<accession>A0A2X0RAK0</accession>
<dbReference type="Gene3D" id="2.40.30.170">
    <property type="match status" value="1"/>
</dbReference>
<proteinExistence type="inferred from homology"/>
<dbReference type="PANTHER" id="PTHR30097">
    <property type="entry name" value="CATION EFFLUX SYSTEM PROTEIN CUSB"/>
    <property type="match status" value="1"/>
</dbReference>
<name>A0A2X0RAK0_9PROT</name>
<feature type="domain" description="CusB-like beta-barrel" evidence="6">
    <location>
        <begin position="283"/>
        <end position="355"/>
    </location>
</feature>
<dbReference type="Pfam" id="PF25975">
    <property type="entry name" value="CzcB_C"/>
    <property type="match status" value="1"/>
</dbReference>
<dbReference type="GO" id="GO:0015679">
    <property type="term" value="P:plasma membrane copper ion transport"/>
    <property type="evidence" value="ECO:0007669"/>
    <property type="project" value="TreeGrafter"/>
</dbReference>
<dbReference type="AlphaFoldDB" id="A0A2X0RAK0"/>
<feature type="domain" description="CusB-like barrel-sandwich hybrid" evidence="5">
    <location>
        <begin position="143"/>
        <end position="278"/>
    </location>
</feature>
<feature type="transmembrane region" description="Helical" evidence="3">
    <location>
        <begin position="14"/>
        <end position="32"/>
    </location>
</feature>
<evidence type="ECO:0000259" key="5">
    <source>
        <dbReference type="Pfam" id="PF25919"/>
    </source>
</evidence>
<dbReference type="InterPro" id="IPR058790">
    <property type="entry name" value="BSH_CusB"/>
</dbReference>
<keyword evidence="3" id="KW-1133">Transmembrane helix</keyword>
<gene>
    <name evidence="8" type="ORF">NITFAB_0193</name>
</gene>
<dbReference type="SUPFAM" id="SSF111369">
    <property type="entry name" value="HlyD-like secretion proteins"/>
    <property type="match status" value="1"/>
</dbReference>
<dbReference type="GO" id="GO:0030288">
    <property type="term" value="C:outer membrane-bounded periplasmic space"/>
    <property type="evidence" value="ECO:0007669"/>
    <property type="project" value="TreeGrafter"/>
</dbReference>
<keyword evidence="3" id="KW-0812">Transmembrane</keyword>
<dbReference type="EMBL" id="LS423452">
    <property type="protein sequence ID" value="SPS04604.1"/>
    <property type="molecule type" value="Genomic_DNA"/>
</dbReference>